<organism evidence="3 4">
    <name type="scientific">Bifidobacterium biavatii DSM 23969</name>
    <dbReference type="NCBI Taxonomy" id="1437608"/>
    <lineage>
        <taxon>Bacteria</taxon>
        <taxon>Bacillati</taxon>
        <taxon>Actinomycetota</taxon>
        <taxon>Actinomycetes</taxon>
        <taxon>Bifidobacteriales</taxon>
        <taxon>Bifidobacteriaceae</taxon>
        <taxon>Bifidobacterium</taxon>
    </lineage>
</organism>
<dbReference type="InterPro" id="IPR004143">
    <property type="entry name" value="BPL_LPL_catalytic"/>
</dbReference>
<keyword evidence="3" id="KW-0436">Ligase</keyword>
<feature type="compositionally biased region" description="Basic and acidic residues" evidence="1">
    <location>
        <begin position="152"/>
        <end position="166"/>
    </location>
</feature>
<evidence type="ECO:0000313" key="3">
    <source>
        <dbReference type="EMBL" id="KFI52118.1"/>
    </source>
</evidence>
<reference evidence="3 4" key="1">
    <citation type="submission" date="2014-03" db="EMBL/GenBank/DDBJ databases">
        <title>Genomics of Bifidobacteria.</title>
        <authorList>
            <person name="Ventura M."/>
            <person name="Milani C."/>
            <person name="Lugli G.A."/>
        </authorList>
    </citation>
    <scope>NUCLEOTIDE SEQUENCE [LARGE SCALE GENOMIC DNA]</scope>
    <source>
        <strain evidence="3 4">DSM 23969</strain>
    </source>
</reference>
<evidence type="ECO:0000313" key="4">
    <source>
        <dbReference type="Proteomes" id="UP000029108"/>
    </source>
</evidence>
<dbReference type="InterPro" id="IPR050664">
    <property type="entry name" value="Octanoyltrans_LipM/LipL"/>
</dbReference>
<proteinExistence type="predicted"/>
<dbReference type="PANTHER" id="PTHR43679:SF2">
    <property type="entry name" value="OCTANOYL-[GCVH]:PROTEIN N-OCTANOYLTRANSFERASE"/>
    <property type="match status" value="1"/>
</dbReference>
<dbReference type="PANTHER" id="PTHR43679">
    <property type="entry name" value="OCTANOYLTRANSFERASE LIPM-RELATED"/>
    <property type="match status" value="1"/>
</dbReference>
<feature type="region of interest" description="Disordered" evidence="1">
    <location>
        <begin position="136"/>
        <end position="179"/>
    </location>
</feature>
<dbReference type="EMBL" id="JGYN01000007">
    <property type="protein sequence ID" value="KFI52118.1"/>
    <property type="molecule type" value="Genomic_DNA"/>
</dbReference>
<sequence length="427" mass="45829">MRILRGECKTPGGKLVGVNVTVDPDGRAIACRLDGDFFVEGDDDAASSVIADIERALVDCMLIGDTPDSPTESASAVAVRAVIDRYAIDRGVQIVGTDAAAIATAYVHAMGSRPMMGEEDFSTRLRLARNDNVGNVAPVRNDNVGNAVPARKGHESEKTSIPDDGKAAASERNAAGDDEAERWRARWAALRPLVVHDAPRDPAEQMMIDEQWARDVASGDRPATVRFWEWAGPAVVVGRFQSIPDEVHEDEAAREHIAVVRRCTGGGAMFIEPGNTITYSLYAPLPFVDGIDVETSYRLCDQWLIDALRGLGVDARFAGLNDIASSHGKIGGAAQRRFPATNGGPGAVLHHVTMAYDIDAEKMTRVLNTSAEKLSDKAVRSARKRVDPLRSQTGLARETIIERLIAHLTGLGARPLSGAGLAERLPA</sequence>
<dbReference type="AlphaFoldDB" id="A0A087A018"/>
<accession>A0A087A018</accession>
<keyword evidence="3" id="KW-0808">Transferase</keyword>
<dbReference type="RefSeq" id="WP_051923735.1">
    <property type="nucleotide sequence ID" value="NZ_JDUU01000031.1"/>
</dbReference>
<dbReference type="CDD" id="cd16443">
    <property type="entry name" value="LplA"/>
    <property type="match status" value="1"/>
</dbReference>
<dbReference type="InterPro" id="IPR045864">
    <property type="entry name" value="aa-tRNA-synth_II/BPL/LPL"/>
</dbReference>
<dbReference type="OrthoDB" id="9788148at2"/>
<dbReference type="Gene3D" id="3.30.390.50">
    <property type="entry name" value="CO dehydrogenase flavoprotein, C-terminal domain"/>
    <property type="match status" value="1"/>
</dbReference>
<keyword evidence="4" id="KW-1185">Reference proteome</keyword>
<name>A0A087A018_9BIFI</name>
<evidence type="ECO:0000259" key="2">
    <source>
        <dbReference type="PROSITE" id="PS51733"/>
    </source>
</evidence>
<dbReference type="Gene3D" id="3.30.930.10">
    <property type="entry name" value="Bira Bifunctional Protein, Domain 2"/>
    <property type="match status" value="1"/>
</dbReference>
<feature type="domain" description="BPL/LPL catalytic" evidence="2">
    <location>
        <begin position="219"/>
        <end position="416"/>
    </location>
</feature>
<dbReference type="EC" id="2.7.7.63" evidence="3"/>
<protein>
    <submittedName>
        <fullName evidence="3">Putative lipoate-protein ligase A</fullName>
        <ecNumber evidence="3">2.7.7.63</ecNumber>
    </submittedName>
</protein>
<dbReference type="Proteomes" id="UP000029108">
    <property type="component" value="Unassembled WGS sequence"/>
</dbReference>
<keyword evidence="3" id="KW-0548">Nucleotidyltransferase</keyword>
<dbReference type="GO" id="GO:0016874">
    <property type="term" value="F:ligase activity"/>
    <property type="evidence" value="ECO:0007669"/>
    <property type="project" value="UniProtKB-KW"/>
</dbReference>
<comment type="caution">
    <text evidence="3">The sequence shown here is derived from an EMBL/GenBank/DDBJ whole genome shotgun (WGS) entry which is preliminary data.</text>
</comment>
<dbReference type="GO" id="GO:0016779">
    <property type="term" value="F:nucleotidyltransferase activity"/>
    <property type="evidence" value="ECO:0007669"/>
    <property type="project" value="UniProtKB-KW"/>
</dbReference>
<dbReference type="STRING" id="1437608.GCA_000771645_01662"/>
<dbReference type="PROSITE" id="PS51733">
    <property type="entry name" value="BPL_LPL_CATALYTIC"/>
    <property type="match status" value="1"/>
</dbReference>
<dbReference type="SUPFAM" id="SSF55681">
    <property type="entry name" value="Class II aaRS and biotin synthetases"/>
    <property type="match status" value="1"/>
</dbReference>
<gene>
    <name evidence="3" type="ORF">BBIA_1780</name>
</gene>
<dbReference type="Pfam" id="PF21948">
    <property type="entry name" value="LplA-B_cat"/>
    <property type="match status" value="1"/>
</dbReference>
<evidence type="ECO:0000256" key="1">
    <source>
        <dbReference type="SAM" id="MobiDB-lite"/>
    </source>
</evidence>
<dbReference type="eggNOG" id="COG0095">
    <property type="taxonomic scope" value="Bacteria"/>
</dbReference>